<dbReference type="STRING" id="1288291.A0A059F1N1"/>
<dbReference type="GO" id="GO:0004813">
    <property type="term" value="F:alanine-tRNA ligase activity"/>
    <property type="evidence" value="ECO:0007669"/>
    <property type="project" value="InterPro"/>
</dbReference>
<dbReference type="InterPro" id="IPR018164">
    <property type="entry name" value="Ala-tRNA-synth_IIc_N"/>
</dbReference>
<accession>A0A059F1N1</accession>
<dbReference type="PANTHER" id="PTHR43462:SF2">
    <property type="entry name" value="THREONYL AND ALANYL TRNA SYNTHETASE SECOND ADDITIONAL DOMAIN-CONTAINING PROTEIN"/>
    <property type="match status" value="1"/>
</dbReference>
<dbReference type="PANTHER" id="PTHR43462">
    <property type="entry name" value="ALANYL-TRNA EDITING PROTEIN"/>
    <property type="match status" value="1"/>
</dbReference>
<dbReference type="GO" id="GO:0006419">
    <property type="term" value="P:alanyl-tRNA aminoacylation"/>
    <property type="evidence" value="ECO:0007669"/>
    <property type="project" value="InterPro"/>
</dbReference>
<dbReference type="OrthoDB" id="288942at2759"/>
<dbReference type="InterPro" id="IPR009000">
    <property type="entry name" value="Transl_B-barrel_sf"/>
</dbReference>
<evidence type="ECO:0000313" key="2">
    <source>
        <dbReference type="EMBL" id="KCZ81050.1"/>
    </source>
</evidence>
<protein>
    <recommendedName>
        <fullName evidence="1">Alanyl-tRNA synthetase class IIc N-terminal domain-containing protein</fullName>
    </recommendedName>
</protein>
<dbReference type="HOGENOM" id="CLU_004485_3_1_1"/>
<dbReference type="AlphaFoldDB" id="A0A059F1N1"/>
<dbReference type="EMBL" id="KK365152">
    <property type="protein sequence ID" value="KCZ81050.1"/>
    <property type="molecule type" value="Genomic_DNA"/>
</dbReference>
<sequence>MTELIYFNDQEILQAKAQVKNIIIEKNALITDRTPFYPKGGGQLSDVGIIKNNAFHCQVINVCKENDMIYHIIANSTGEINVNDNVDMIVDSKVRNLHSRLHSAGHIIDIALFSLEFSKNVTVTRACHYPKESSVSYLGKLVYTKEDTLRMIQEKCDELINEDIKIEILHEENNMRYTFIKGYKIACGGTHVKSSKEIGKLILKKIVLKKEEFRISYDVE</sequence>
<evidence type="ECO:0000259" key="1">
    <source>
        <dbReference type="Pfam" id="PF01411"/>
    </source>
</evidence>
<reference evidence="2 3" key="2">
    <citation type="submission" date="2014-03" db="EMBL/GenBank/DDBJ databases">
        <title>The Genome Sequence of Anncaliia algerae insect isolate PRA339.</title>
        <authorList>
            <consortium name="The Broad Institute Genome Sequencing Platform"/>
            <consortium name="The Broad Institute Genome Sequencing Center for Infectious Disease"/>
            <person name="Cuomo C."/>
            <person name="Becnel J."/>
            <person name="Sanscrainte N."/>
            <person name="Walker B."/>
            <person name="Young S.K."/>
            <person name="Zeng Q."/>
            <person name="Gargeya S."/>
            <person name="Fitzgerald M."/>
            <person name="Haas B."/>
            <person name="Abouelleil A."/>
            <person name="Alvarado L."/>
            <person name="Arachchi H.M."/>
            <person name="Berlin A.M."/>
            <person name="Chapman S.B."/>
            <person name="Dewar J."/>
            <person name="Goldberg J."/>
            <person name="Griggs A."/>
            <person name="Gujja S."/>
            <person name="Hansen M."/>
            <person name="Howarth C."/>
            <person name="Imamovic A."/>
            <person name="Larimer J."/>
            <person name="McCowan C."/>
            <person name="Murphy C."/>
            <person name="Neiman D."/>
            <person name="Pearson M."/>
            <person name="Priest M."/>
            <person name="Roberts A."/>
            <person name="Saif S."/>
            <person name="Shea T."/>
            <person name="Sisk P."/>
            <person name="Sykes S."/>
            <person name="Wortman J."/>
            <person name="Nusbaum C."/>
            <person name="Birren B."/>
        </authorList>
    </citation>
    <scope>NUCLEOTIDE SEQUENCE [LARGE SCALE GENOMIC DNA]</scope>
    <source>
        <strain evidence="2 3">PRA339</strain>
    </source>
</reference>
<dbReference type="InterPro" id="IPR018163">
    <property type="entry name" value="Thr/Ala-tRNA-synth_IIc_edit"/>
</dbReference>
<name>A0A059F1N1_9MICR</name>
<dbReference type="SUPFAM" id="SSF55186">
    <property type="entry name" value="ThrRS/AlaRS common domain"/>
    <property type="match status" value="1"/>
</dbReference>
<reference evidence="3" key="1">
    <citation type="submission" date="2013-02" db="EMBL/GenBank/DDBJ databases">
        <authorList>
            <consortium name="The Broad Institute Genome Sequencing Platform"/>
            <person name="Cuomo C."/>
            <person name="Becnel J."/>
            <person name="Sanscrainte N."/>
            <person name="Walker B."/>
            <person name="Young S.K."/>
            <person name="Zeng Q."/>
            <person name="Gargeya S."/>
            <person name="Fitzgerald M."/>
            <person name="Haas B."/>
            <person name="Abouelleil A."/>
            <person name="Alvarado L."/>
            <person name="Arachchi H.M."/>
            <person name="Berlin A.M."/>
            <person name="Chapman S.B."/>
            <person name="Dewar J."/>
            <person name="Goldberg J."/>
            <person name="Griggs A."/>
            <person name="Gujja S."/>
            <person name="Hansen M."/>
            <person name="Howarth C."/>
            <person name="Imamovic A."/>
            <person name="Larimer J."/>
            <person name="McCowan C."/>
            <person name="Murphy C."/>
            <person name="Neiman D."/>
            <person name="Pearson M."/>
            <person name="Priest M."/>
            <person name="Roberts A."/>
            <person name="Saif S."/>
            <person name="Shea T."/>
            <person name="Sisk P."/>
            <person name="Sykes S."/>
            <person name="Wortman J."/>
            <person name="Nusbaum C."/>
            <person name="Birren B."/>
        </authorList>
    </citation>
    <scope>NUCLEOTIDE SEQUENCE [LARGE SCALE GENOMIC DNA]</scope>
    <source>
        <strain evidence="3">PRA339</strain>
    </source>
</reference>
<evidence type="ECO:0000313" key="3">
    <source>
        <dbReference type="Proteomes" id="UP000030655"/>
    </source>
</evidence>
<dbReference type="Pfam" id="PF01411">
    <property type="entry name" value="tRNA-synt_2c"/>
    <property type="match status" value="1"/>
</dbReference>
<dbReference type="GO" id="GO:0005524">
    <property type="term" value="F:ATP binding"/>
    <property type="evidence" value="ECO:0007669"/>
    <property type="project" value="InterPro"/>
</dbReference>
<dbReference type="VEuPathDB" id="MicrosporidiaDB:H312_01536"/>
<dbReference type="InterPro" id="IPR051335">
    <property type="entry name" value="Alanyl-tRNA_Editing_Enzymes"/>
</dbReference>
<dbReference type="Gene3D" id="2.40.30.130">
    <property type="match status" value="1"/>
</dbReference>
<dbReference type="SUPFAM" id="SSF50447">
    <property type="entry name" value="Translation proteins"/>
    <property type="match status" value="1"/>
</dbReference>
<gene>
    <name evidence="2" type="ORF">H312_01536</name>
</gene>
<dbReference type="Proteomes" id="UP000030655">
    <property type="component" value="Unassembled WGS sequence"/>
</dbReference>
<dbReference type="Gene3D" id="3.30.980.10">
    <property type="entry name" value="Threonyl-trna Synthetase, Chain A, domain 2"/>
    <property type="match status" value="1"/>
</dbReference>
<organism evidence="2 3">
    <name type="scientific">Anncaliia algerae PRA339</name>
    <dbReference type="NCBI Taxonomy" id="1288291"/>
    <lineage>
        <taxon>Eukaryota</taxon>
        <taxon>Fungi</taxon>
        <taxon>Fungi incertae sedis</taxon>
        <taxon>Microsporidia</taxon>
        <taxon>Tubulinosematoidea</taxon>
        <taxon>Tubulinosematidae</taxon>
        <taxon>Anncaliia</taxon>
    </lineage>
</organism>
<proteinExistence type="predicted"/>
<keyword evidence="3" id="KW-1185">Reference proteome</keyword>
<feature type="domain" description="Alanyl-tRNA synthetase class IIc N-terminal" evidence="1">
    <location>
        <begin position="18"/>
        <end position="93"/>
    </location>
</feature>